<evidence type="ECO:0000313" key="1">
    <source>
        <dbReference type="EMBL" id="KKR03732.1"/>
    </source>
</evidence>
<dbReference type="AlphaFoldDB" id="A0A0G0QQ24"/>
<gene>
    <name evidence="1" type="ORF">UT30_C0020G0001</name>
</gene>
<name>A0A0G0QQ24_9BACT</name>
<evidence type="ECO:0000313" key="2">
    <source>
        <dbReference type="Proteomes" id="UP000033935"/>
    </source>
</evidence>
<organism evidence="1 2">
    <name type="scientific">Candidatus Uhrbacteria bacterium GW2011_GWF2_39_13</name>
    <dbReference type="NCBI Taxonomy" id="1618995"/>
    <lineage>
        <taxon>Bacteria</taxon>
        <taxon>Candidatus Uhriibacteriota</taxon>
    </lineage>
</organism>
<accession>A0A0G0QQ24</accession>
<reference evidence="1 2" key="1">
    <citation type="journal article" date="2015" name="Nature">
        <title>rRNA introns, odd ribosomes, and small enigmatic genomes across a large radiation of phyla.</title>
        <authorList>
            <person name="Brown C.T."/>
            <person name="Hug L.A."/>
            <person name="Thomas B.C."/>
            <person name="Sharon I."/>
            <person name="Castelle C.J."/>
            <person name="Singh A."/>
            <person name="Wilkins M.J."/>
            <person name="Williams K.H."/>
            <person name="Banfield J.F."/>
        </authorList>
    </citation>
    <scope>NUCLEOTIDE SEQUENCE [LARGE SCALE GENOMIC DNA]</scope>
</reference>
<sequence>MHGNDVPKTHGLDFLVRELFADETRDFRVRGREVHLIRLIADVLGGAVIIRKERPLQNGNLIGHATGRLEILGAQNTFGI</sequence>
<proteinExistence type="predicted"/>
<comment type="caution">
    <text evidence="1">The sequence shown here is derived from an EMBL/GenBank/DDBJ whole genome shotgun (WGS) entry which is preliminary data.</text>
</comment>
<dbReference type="EMBL" id="LBWG01000020">
    <property type="protein sequence ID" value="KKR03732.1"/>
    <property type="molecule type" value="Genomic_DNA"/>
</dbReference>
<dbReference type="Proteomes" id="UP000033935">
    <property type="component" value="Unassembled WGS sequence"/>
</dbReference>
<protein>
    <submittedName>
        <fullName evidence="1">Uncharacterized protein</fullName>
    </submittedName>
</protein>